<evidence type="ECO:0008006" key="3">
    <source>
        <dbReference type="Google" id="ProtNLM"/>
    </source>
</evidence>
<name>A0A0G0I288_9BACT</name>
<evidence type="ECO:0000313" key="2">
    <source>
        <dbReference type="Proteomes" id="UP000034366"/>
    </source>
</evidence>
<dbReference type="InterPro" id="IPR036736">
    <property type="entry name" value="ACP-like_sf"/>
</dbReference>
<evidence type="ECO:0000313" key="1">
    <source>
        <dbReference type="EMBL" id="KKQ48667.1"/>
    </source>
</evidence>
<sequence length="80" mass="9057">MNKTTNVDSFVKNTIAHYLGISDEDVQNDFYLKDDLHMGSGDISDLIHLINNKYPIDPSTIPNIETVQDLIDILSESEDF</sequence>
<protein>
    <recommendedName>
        <fullName evidence="3">Carrier domain-containing protein</fullName>
    </recommendedName>
</protein>
<dbReference type="EMBL" id="LBTW01000026">
    <property type="protein sequence ID" value="KKQ48667.1"/>
    <property type="molecule type" value="Genomic_DNA"/>
</dbReference>
<accession>A0A0G0I288</accession>
<reference evidence="1 2" key="1">
    <citation type="journal article" date="2015" name="Nature">
        <title>rRNA introns, odd ribosomes, and small enigmatic genomes across a large radiation of phyla.</title>
        <authorList>
            <person name="Brown C.T."/>
            <person name="Hug L.A."/>
            <person name="Thomas B.C."/>
            <person name="Sharon I."/>
            <person name="Castelle C.J."/>
            <person name="Singh A."/>
            <person name="Wilkins M.J."/>
            <person name="Williams K.H."/>
            <person name="Banfield J.F."/>
        </authorList>
    </citation>
    <scope>NUCLEOTIDE SEQUENCE [LARGE SCALE GENOMIC DNA]</scope>
</reference>
<gene>
    <name evidence="1" type="ORF">US67_C0026G0017</name>
</gene>
<dbReference type="Gene3D" id="1.10.1200.10">
    <property type="entry name" value="ACP-like"/>
    <property type="match status" value="1"/>
</dbReference>
<dbReference type="AlphaFoldDB" id="A0A0G0I288"/>
<proteinExistence type="predicted"/>
<comment type="caution">
    <text evidence="1">The sequence shown here is derived from an EMBL/GenBank/DDBJ whole genome shotgun (WGS) entry which is preliminary data.</text>
</comment>
<organism evidence="1 2">
    <name type="scientific">Candidatus Woesebacteria bacterium GW2011_GWD1_38_10</name>
    <dbReference type="NCBI Taxonomy" id="1618592"/>
    <lineage>
        <taxon>Bacteria</taxon>
        <taxon>Candidatus Woeseibacteriota</taxon>
    </lineage>
</organism>
<dbReference type="Proteomes" id="UP000034366">
    <property type="component" value="Unassembled WGS sequence"/>
</dbReference>
<dbReference type="SUPFAM" id="SSF47336">
    <property type="entry name" value="ACP-like"/>
    <property type="match status" value="1"/>
</dbReference>